<comment type="caution">
    <text evidence="5">The sequence shown here is derived from an EMBL/GenBank/DDBJ whole genome shotgun (WGS) entry which is preliminary data.</text>
</comment>
<dbReference type="PRINTS" id="PR00038">
    <property type="entry name" value="HTHLUXR"/>
</dbReference>
<evidence type="ECO:0000256" key="3">
    <source>
        <dbReference type="ARBA" id="ARBA00023163"/>
    </source>
</evidence>
<accession>A0A9W6SP02</accession>
<dbReference type="SUPFAM" id="SSF46894">
    <property type="entry name" value="C-terminal effector domain of the bipartite response regulators"/>
    <property type="match status" value="1"/>
</dbReference>
<dbReference type="SUPFAM" id="SSF52540">
    <property type="entry name" value="P-loop containing nucleoside triphosphate hydrolases"/>
    <property type="match status" value="1"/>
</dbReference>
<dbReference type="InterPro" id="IPR016032">
    <property type="entry name" value="Sig_transdc_resp-reg_C-effctor"/>
</dbReference>
<dbReference type="InterPro" id="IPR000792">
    <property type="entry name" value="Tscrpt_reg_LuxR_C"/>
</dbReference>
<dbReference type="Gene3D" id="1.10.10.10">
    <property type="entry name" value="Winged helix-like DNA-binding domain superfamily/Winged helix DNA-binding domain"/>
    <property type="match status" value="1"/>
</dbReference>
<dbReference type="InterPro" id="IPR036388">
    <property type="entry name" value="WH-like_DNA-bd_sf"/>
</dbReference>
<evidence type="ECO:0000256" key="2">
    <source>
        <dbReference type="ARBA" id="ARBA00023125"/>
    </source>
</evidence>
<dbReference type="GO" id="GO:0003677">
    <property type="term" value="F:DNA binding"/>
    <property type="evidence" value="ECO:0007669"/>
    <property type="project" value="UniProtKB-KW"/>
</dbReference>
<dbReference type="Pfam" id="PF13191">
    <property type="entry name" value="AAA_16"/>
    <property type="match status" value="1"/>
</dbReference>
<proteinExistence type="predicted"/>
<dbReference type="SMART" id="SM00382">
    <property type="entry name" value="AAA"/>
    <property type="match status" value="1"/>
</dbReference>
<evidence type="ECO:0000256" key="1">
    <source>
        <dbReference type="ARBA" id="ARBA00023015"/>
    </source>
</evidence>
<sequence>MVGRDRQLAAVTGAWTRVRATGAGHAVVITGDPGTGKTALVESALDAARPATVLRGRARTIGPAPYDWLASALDGHDLDGLPASPQALAWLTQRPSGQRVAPGTLLRAAVDVVRHRVGDGPGVLVVEDLHDLDPASLDLVAELATADNLPALILITSRPPKGHASKVLARLSAATRCHLGPLTPADTAELLGATREYTPETVMRVHHRTGGNPRWLSELMTAVDSGELASPTAPLPAYLAALAAEEGGEAPIVAEARGDRPGQKSPKAAALDAFARGHYTRALAAVRRWHDATTGAERVEALRVRADLCVHHGRADVQHRLLEAIAPRVPPQGRVAYLTSLGLAALAAERPAEAVGWAEQALDLAPEPEPDALTVLGRATPDPERGAALLSAARRYAAARRDPIAFGRAVVALAVVRASGKDAHRVLEEAAATLDRHGLTARGGPLVTAAVLASLTEDPLAAEERATARLPIETDPAERALLTAIAGRLAFARGDHDKAARMRERLAGSTMDQPRVRREAQALDGLFADPLTAREREVVRCLTEGLTNQQIATRLGISVRTVTVHVSNLLRKTGTASRTEAALWAVHQGLHT</sequence>
<keyword evidence="3" id="KW-0804">Transcription</keyword>
<dbReference type="Pfam" id="PF00196">
    <property type="entry name" value="GerE"/>
    <property type="match status" value="1"/>
</dbReference>
<dbReference type="EMBL" id="BSTX01000003">
    <property type="protein sequence ID" value="GLZ79422.1"/>
    <property type="molecule type" value="Genomic_DNA"/>
</dbReference>
<dbReference type="InterPro" id="IPR041664">
    <property type="entry name" value="AAA_16"/>
</dbReference>
<dbReference type="PROSITE" id="PS00622">
    <property type="entry name" value="HTH_LUXR_1"/>
    <property type="match status" value="1"/>
</dbReference>
<keyword evidence="1" id="KW-0805">Transcription regulation</keyword>
<gene>
    <name evidence="5" type="ORF">Afil01_42290</name>
</gene>
<dbReference type="PROSITE" id="PS50043">
    <property type="entry name" value="HTH_LUXR_2"/>
    <property type="match status" value="1"/>
</dbReference>
<dbReference type="InterPro" id="IPR003593">
    <property type="entry name" value="AAA+_ATPase"/>
</dbReference>
<dbReference type="InterPro" id="IPR027417">
    <property type="entry name" value="P-loop_NTPase"/>
</dbReference>
<dbReference type="SMART" id="SM00421">
    <property type="entry name" value="HTH_LUXR"/>
    <property type="match status" value="1"/>
</dbReference>
<dbReference type="AlphaFoldDB" id="A0A9W6SP02"/>
<feature type="domain" description="HTH luxR-type" evidence="4">
    <location>
        <begin position="524"/>
        <end position="589"/>
    </location>
</feature>
<protein>
    <recommendedName>
        <fullName evidence="4">HTH luxR-type domain-containing protein</fullName>
    </recommendedName>
</protein>
<evidence type="ECO:0000259" key="4">
    <source>
        <dbReference type="PROSITE" id="PS50043"/>
    </source>
</evidence>
<reference evidence="5" key="1">
    <citation type="submission" date="2023-03" db="EMBL/GenBank/DDBJ databases">
        <title>Actinorhabdospora filicis NBRC 111898.</title>
        <authorList>
            <person name="Ichikawa N."/>
            <person name="Sato H."/>
            <person name="Tonouchi N."/>
        </authorList>
    </citation>
    <scope>NUCLEOTIDE SEQUENCE</scope>
    <source>
        <strain evidence="5">NBRC 111898</strain>
    </source>
</reference>
<dbReference type="PANTHER" id="PTHR44688">
    <property type="entry name" value="DNA-BINDING TRANSCRIPTIONAL ACTIVATOR DEVR_DOSR"/>
    <property type="match status" value="1"/>
</dbReference>
<dbReference type="GO" id="GO:0006355">
    <property type="term" value="P:regulation of DNA-templated transcription"/>
    <property type="evidence" value="ECO:0007669"/>
    <property type="project" value="InterPro"/>
</dbReference>
<dbReference type="Proteomes" id="UP001165079">
    <property type="component" value="Unassembled WGS sequence"/>
</dbReference>
<evidence type="ECO:0000313" key="6">
    <source>
        <dbReference type="Proteomes" id="UP001165079"/>
    </source>
</evidence>
<keyword evidence="2" id="KW-0238">DNA-binding</keyword>
<dbReference type="PANTHER" id="PTHR44688:SF16">
    <property type="entry name" value="DNA-BINDING TRANSCRIPTIONAL ACTIVATOR DEVR_DOSR"/>
    <property type="match status" value="1"/>
</dbReference>
<keyword evidence="6" id="KW-1185">Reference proteome</keyword>
<dbReference type="CDD" id="cd06170">
    <property type="entry name" value="LuxR_C_like"/>
    <property type="match status" value="1"/>
</dbReference>
<dbReference type="RefSeq" id="WP_285665391.1">
    <property type="nucleotide sequence ID" value="NZ_BSTX01000003.1"/>
</dbReference>
<organism evidence="5 6">
    <name type="scientific">Actinorhabdospora filicis</name>
    <dbReference type="NCBI Taxonomy" id="1785913"/>
    <lineage>
        <taxon>Bacteria</taxon>
        <taxon>Bacillati</taxon>
        <taxon>Actinomycetota</taxon>
        <taxon>Actinomycetes</taxon>
        <taxon>Micromonosporales</taxon>
        <taxon>Micromonosporaceae</taxon>
        <taxon>Actinorhabdospora</taxon>
    </lineage>
</organism>
<name>A0A9W6SP02_9ACTN</name>
<evidence type="ECO:0000313" key="5">
    <source>
        <dbReference type="EMBL" id="GLZ79422.1"/>
    </source>
</evidence>